<dbReference type="InterPro" id="IPR045851">
    <property type="entry name" value="AMP-bd_C_sf"/>
</dbReference>
<organism evidence="4 5">
    <name type="scientific">Tilletia caries</name>
    <name type="common">wheat bunt fungus</name>
    <dbReference type="NCBI Taxonomy" id="13290"/>
    <lineage>
        <taxon>Eukaryota</taxon>
        <taxon>Fungi</taxon>
        <taxon>Dikarya</taxon>
        <taxon>Basidiomycota</taxon>
        <taxon>Ustilaginomycotina</taxon>
        <taxon>Exobasidiomycetes</taxon>
        <taxon>Tilletiales</taxon>
        <taxon>Tilletiaceae</taxon>
        <taxon>Tilletia</taxon>
    </lineage>
</organism>
<dbReference type="InterPro" id="IPR042099">
    <property type="entry name" value="ANL_N_sf"/>
</dbReference>
<gene>
    <name evidence="4" type="ORF">A4X03_0g811</name>
</gene>
<evidence type="ECO:0000313" key="4">
    <source>
        <dbReference type="EMBL" id="KAE8264629.1"/>
    </source>
</evidence>
<dbReference type="InterPro" id="IPR020845">
    <property type="entry name" value="AMP-binding_CS"/>
</dbReference>
<feature type="region of interest" description="Disordered" evidence="1">
    <location>
        <begin position="523"/>
        <end position="551"/>
    </location>
</feature>
<dbReference type="PROSITE" id="PS00455">
    <property type="entry name" value="AMP_BINDING"/>
    <property type="match status" value="1"/>
</dbReference>
<feature type="domain" description="AMP-dependent synthetase/ligase" evidence="2">
    <location>
        <begin position="120"/>
        <end position="521"/>
    </location>
</feature>
<dbReference type="AlphaFoldDB" id="A0A177VCY1"/>
<dbReference type="SUPFAM" id="SSF56801">
    <property type="entry name" value="Acetyl-CoA synthetase-like"/>
    <property type="match status" value="1"/>
</dbReference>
<dbReference type="EMBL" id="LWDD02000055">
    <property type="protein sequence ID" value="KAE8264629.1"/>
    <property type="molecule type" value="Genomic_DNA"/>
</dbReference>
<dbReference type="Pfam" id="PF00501">
    <property type="entry name" value="AMP-binding"/>
    <property type="match status" value="1"/>
</dbReference>
<reference evidence="4" key="1">
    <citation type="submission" date="2016-04" db="EMBL/GenBank/DDBJ databases">
        <authorList>
            <person name="Nguyen H.D."/>
            <person name="Kesanakurti P."/>
            <person name="Cullis J."/>
            <person name="Levesque C.A."/>
            <person name="Hambleton S."/>
        </authorList>
    </citation>
    <scope>NUCLEOTIDE SEQUENCE</scope>
    <source>
        <strain evidence="4">DAOMC 238032</strain>
    </source>
</reference>
<dbReference type="Gene3D" id="3.40.50.12780">
    <property type="entry name" value="N-terminal domain of ligase-like"/>
    <property type="match status" value="1"/>
</dbReference>
<comment type="caution">
    <text evidence="4">The sequence shown here is derived from an EMBL/GenBank/DDBJ whole genome shotgun (WGS) entry which is preliminary data.</text>
</comment>
<dbReference type="GO" id="GO:0006631">
    <property type="term" value="P:fatty acid metabolic process"/>
    <property type="evidence" value="ECO:0007669"/>
    <property type="project" value="TreeGrafter"/>
</dbReference>
<feature type="domain" description="AMP-binding enzyme C-terminal" evidence="3">
    <location>
        <begin position="632"/>
        <end position="713"/>
    </location>
</feature>
<dbReference type="PANTHER" id="PTHR43201:SF30">
    <property type="entry name" value="AMP-DEPENDENT SYNTHETASE_LIGASE DOMAIN-CONTAINING PROTEIN"/>
    <property type="match status" value="1"/>
</dbReference>
<dbReference type="Proteomes" id="UP000077671">
    <property type="component" value="Unassembled WGS sequence"/>
</dbReference>
<dbReference type="InterPro" id="IPR000873">
    <property type="entry name" value="AMP-dep_synth/lig_dom"/>
</dbReference>
<dbReference type="GO" id="GO:0031956">
    <property type="term" value="F:medium-chain fatty acid-CoA ligase activity"/>
    <property type="evidence" value="ECO:0007669"/>
    <property type="project" value="TreeGrafter"/>
</dbReference>
<reference evidence="4" key="2">
    <citation type="journal article" date="2019" name="IMA Fungus">
        <title>Genome sequencing and comparison of five Tilletia species to identify candidate genes for the detection of regulated species infecting wheat.</title>
        <authorList>
            <person name="Nguyen H.D.T."/>
            <person name="Sultana T."/>
            <person name="Kesanakurti P."/>
            <person name="Hambleton S."/>
        </authorList>
    </citation>
    <scope>NUCLEOTIDE SEQUENCE</scope>
    <source>
        <strain evidence="4">DAOMC 238032</strain>
    </source>
</reference>
<protein>
    <recommendedName>
        <fullName evidence="6">AMP-dependent synthetase/ligase domain-containing protein</fullName>
    </recommendedName>
</protein>
<evidence type="ECO:0000259" key="2">
    <source>
        <dbReference type="Pfam" id="PF00501"/>
    </source>
</evidence>
<dbReference type="InterPro" id="IPR025110">
    <property type="entry name" value="AMP-bd_C"/>
</dbReference>
<accession>A0A177VCY1</accession>
<evidence type="ECO:0000259" key="3">
    <source>
        <dbReference type="Pfam" id="PF13193"/>
    </source>
</evidence>
<evidence type="ECO:0000256" key="1">
    <source>
        <dbReference type="SAM" id="MobiDB-lite"/>
    </source>
</evidence>
<dbReference type="Gene3D" id="3.30.300.30">
    <property type="match status" value="1"/>
</dbReference>
<name>A0A177VCY1_9BASI</name>
<evidence type="ECO:0000313" key="5">
    <source>
        <dbReference type="Proteomes" id="UP000077671"/>
    </source>
</evidence>
<proteinExistence type="predicted"/>
<dbReference type="Pfam" id="PF13193">
    <property type="entry name" value="AMP-binding_C"/>
    <property type="match status" value="1"/>
</dbReference>
<evidence type="ECO:0008006" key="6">
    <source>
        <dbReference type="Google" id="ProtNLM"/>
    </source>
</evidence>
<dbReference type="PANTHER" id="PTHR43201">
    <property type="entry name" value="ACYL-COA SYNTHETASE"/>
    <property type="match status" value="1"/>
</dbReference>
<sequence length="740" mass="79901">MTRLVFSTLTSRPGRLPRFIGAPSRLISNPLHPGLRWYSRVEASSAQVPFRRDVKGRLLSRVEGSTESELVGSPLYTYWKKLAGQYASRPAIISKHEPSTQHDGLLDSDGGAQPRYSGDCLRWTYAELNEHVDALAIGLARQLGLRKGDRVAVLMGNSSAYVALQWSLAKVGLILVPLNPAYAPDELGRSLAHVQARALVLVPSLKNANYLDHLGKILPGLSSYRRGDGTGAIRMNADLLPQLEHLVLVDNLTSSPKEGWERTSILARTGWSFGDALDALRGWAIDYRSLLQTPAGEDQDGVELGTPLSSKDVINLQLTSGTTGLPKAVALTTYGMLNNGIAVGDVLHLRPDDIVCNNPPMFHCFGLTLGGLATQTHGACLLYASETFDPARTLAAVSEERATAMHGVPAMFFSIMDLLHSIKKQGGGRGNDDAVSALGLYDGRLDVSTLRTGLISGASIPVELMSRLLDELVPGLTPVYGMTETSPVSFGGDAVSTSLENKAQTVGRVLPHVRAKIVAPLSGLAQDEPTSSAPDDHDDDGVDVEKGTPLPVNTPGELCTSGYLLMDGYYNDPERTSEVMCEHSDEPGIVWMRTGDMATMDEQGWVRIVGRCKDVIIRGGENLFPATICNCIESVPGVGQSAVVAVPHERLGETVGAFIKRADEHESKDAQELREQIREHVRSRLSHQSAPDWIWILGEDGVEAELPKTASGKVQNVILRAWARDLHARSIGHVASPSRS</sequence>